<feature type="transmembrane region" description="Helical" evidence="1">
    <location>
        <begin position="64"/>
        <end position="86"/>
    </location>
</feature>
<dbReference type="InterPro" id="IPR016174">
    <property type="entry name" value="Di-haem_cyt_TM"/>
</dbReference>
<keyword evidence="1" id="KW-0812">Transmembrane</keyword>
<dbReference type="InterPro" id="IPR027387">
    <property type="entry name" value="Cytb/b6-like_sf"/>
</dbReference>
<evidence type="ECO:0000256" key="1">
    <source>
        <dbReference type="SAM" id="Phobius"/>
    </source>
</evidence>
<reference evidence="3" key="1">
    <citation type="journal article" date="2019" name="Int. J. Syst. Evol. Microbiol.">
        <title>The Global Catalogue of Microorganisms (GCM) 10K type strain sequencing project: providing services to taxonomists for standard genome sequencing and annotation.</title>
        <authorList>
            <consortium name="The Broad Institute Genomics Platform"/>
            <consortium name="The Broad Institute Genome Sequencing Center for Infectious Disease"/>
            <person name="Wu L."/>
            <person name="Ma J."/>
        </authorList>
    </citation>
    <scope>NUCLEOTIDE SEQUENCE [LARGE SCALE GENOMIC DNA]</scope>
    <source>
        <strain evidence="3">CCUG 59129</strain>
    </source>
</reference>
<organism evidence="2 3">
    <name type="scientific">Paenibacillus chungangensis</name>
    <dbReference type="NCBI Taxonomy" id="696535"/>
    <lineage>
        <taxon>Bacteria</taxon>
        <taxon>Bacillati</taxon>
        <taxon>Bacillota</taxon>
        <taxon>Bacilli</taxon>
        <taxon>Bacillales</taxon>
        <taxon>Paenibacillaceae</taxon>
        <taxon>Paenibacillus</taxon>
    </lineage>
</organism>
<dbReference type="SUPFAM" id="SSF81342">
    <property type="entry name" value="Transmembrane di-heme cytochromes"/>
    <property type="match status" value="1"/>
</dbReference>
<comment type="caution">
    <text evidence="2">The sequence shown here is derived from an EMBL/GenBank/DDBJ whole genome shotgun (WGS) entry which is preliminary data.</text>
</comment>
<name>A0ABW3HNJ2_9BACL</name>
<proteinExistence type="predicted"/>
<dbReference type="EMBL" id="JBHTJZ010000005">
    <property type="protein sequence ID" value="MFD0959071.1"/>
    <property type="molecule type" value="Genomic_DNA"/>
</dbReference>
<keyword evidence="3" id="KW-1185">Reference proteome</keyword>
<dbReference type="Proteomes" id="UP001596989">
    <property type="component" value="Unassembled WGS sequence"/>
</dbReference>
<evidence type="ECO:0000313" key="3">
    <source>
        <dbReference type="Proteomes" id="UP001596989"/>
    </source>
</evidence>
<feature type="transmembrane region" description="Helical" evidence="1">
    <location>
        <begin position="7"/>
        <end position="28"/>
    </location>
</feature>
<keyword evidence="1" id="KW-1133">Transmembrane helix</keyword>
<dbReference type="Gene3D" id="1.20.810.10">
    <property type="entry name" value="Cytochrome Bc1 Complex, Chain C"/>
    <property type="match status" value="1"/>
</dbReference>
<evidence type="ECO:0008006" key="4">
    <source>
        <dbReference type="Google" id="ProtNLM"/>
    </source>
</evidence>
<dbReference type="RefSeq" id="WP_377562917.1">
    <property type="nucleotide sequence ID" value="NZ_JBHTJZ010000005.1"/>
</dbReference>
<sequence length="95" mass="10721">MTWNKHYFIEAVVFALLVLVLCLTWQVAQGMVLTADYVPAIIESYESVEQLDKSVTVGHTASELWGWSTVAAFAVFVGLAAGYYMIRYHMRNKKA</sequence>
<gene>
    <name evidence="2" type="ORF">ACFQ2I_06665</name>
</gene>
<evidence type="ECO:0000313" key="2">
    <source>
        <dbReference type="EMBL" id="MFD0959071.1"/>
    </source>
</evidence>
<protein>
    <recommendedName>
        <fullName evidence="4">PDGLE domain-containing protein</fullName>
    </recommendedName>
</protein>
<accession>A0ABW3HNJ2</accession>
<keyword evidence="1" id="KW-0472">Membrane</keyword>